<keyword evidence="1" id="KW-0732">Signal</keyword>
<evidence type="ECO:0000313" key="3">
    <source>
        <dbReference type="Proteomes" id="UP001054252"/>
    </source>
</evidence>
<accession>A0AAV5IT16</accession>
<sequence>MGTYQKQMNTILSLAFFMILVGNPDTPVFGFMEEEQSETSLHDSTTDR</sequence>
<reference evidence="2 3" key="1">
    <citation type="journal article" date="2021" name="Commun. Biol.">
        <title>The genome of Shorea leprosula (Dipterocarpaceae) highlights the ecological relevance of drought in aseasonal tropical rainforests.</title>
        <authorList>
            <person name="Ng K.K.S."/>
            <person name="Kobayashi M.J."/>
            <person name="Fawcett J.A."/>
            <person name="Hatakeyama M."/>
            <person name="Paape T."/>
            <person name="Ng C.H."/>
            <person name="Ang C.C."/>
            <person name="Tnah L.H."/>
            <person name="Lee C.T."/>
            <person name="Nishiyama T."/>
            <person name="Sese J."/>
            <person name="O'Brien M.J."/>
            <person name="Copetti D."/>
            <person name="Mohd Noor M.I."/>
            <person name="Ong R.C."/>
            <person name="Putra M."/>
            <person name="Sireger I.Z."/>
            <person name="Indrioko S."/>
            <person name="Kosugi Y."/>
            <person name="Izuno A."/>
            <person name="Isagi Y."/>
            <person name="Lee S.L."/>
            <person name="Shimizu K.K."/>
        </authorList>
    </citation>
    <scope>NUCLEOTIDE SEQUENCE [LARGE SCALE GENOMIC DNA]</scope>
    <source>
        <strain evidence="2">214</strain>
    </source>
</reference>
<gene>
    <name evidence="2" type="ORF">SLEP1_g15371</name>
</gene>
<proteinExistence type="predicted"/>
<dbReference type="Proteomes" id="UP001054252">
    <property type="component" value="Unassembled WGS sequence"/>
</dbReference>
<evidence type="ECO:0000256" key="1">
    <source>
        <dbReference type="SAM" id="SignalP"/>
    </source>
</evidence>
<organism evidence="2 3">
    <name type="scientific">Rubroshorea leprosula</name>
    <dbReference type="NCBI Taxonomy" id="152421"/>
    <lineage>
        <taxon>Eukaryota</taxon>
        <taxon>Viridiplantae</taxon>
        <taxon>Streptophyta</taxon>
        <taxon>Embryophyta</taxon>
        <taxon>Tracheophyta</taxon>
        <taxon>Spermatophyta</taxon>
        <taxon>Magnoliopsida</taxon>
        <taxon>eudicotyledons</taxon>
        <taxon>Gunneridae</taxon>
        <taxon>Pentapetalae</taxon>
        <taxon>rosids</taxon>
        <taxon>malvids</taxon>
        <taxon>Malvales</taxon>
        <taxon>Dipterocarpaceae</taxon>
        <taxon>Rubroshorea</taxon>
    </lineage>
</organism>
<protein>
    <submittedName>
        <fullName evidence="2">Uncharacterized protein</fullName>
    </submittedName>
</protein>
<evidence type="ECO:0000313" key="2">
    <source>
        <dbReference type="EMBL" id="GKV03004.1"/>
    </source>
</evidence>
<dbReference type="EMBL" id="BPVZ01000019">
    <property type="protein sequence ID" value="GKV03004.1"/>
    <property type="molecule type" value="Genomic_DNA"/>
</dbReference>
<feature type="signal peptide" evidence="1">
    <location>
        <begin position="1"/>
        <end position="30"/>
    </location>
</feature>
<dbReference type="AlphaFoldDB" id="A0AAV5IT16"/>
<keyword evidence="3" id="KW-1185">Reference proteome</keyword>
<comment type="caution">
    <text evidence="2">The sequence shown here is derived from an EMBL/GenBank/DDBJ whole genome shotgun (WGS) entry which is preliminary data.</text>
</comment>
<name>A0AAV5IT16_9ROSI</name>
<feature type="chain" id="PRO_5043686025" evidence="1">
    <location>
        <begin position="31"/>
        <end position="48"/>
    </location>
</feature>